<dbReference type="Pfam" id="PF03575">
    <property type="entry name" value="Peptidase_S51"/>
    <property type="match status" value="1"/>
</dbReference>
<comment type="similarity">
    <text evidence="1">Belongs to the peptidase S51 family.</text>
</comment>
<name>E8MZN1_ANATU</name>
<keyword evidence="6" id="KW-1185">Reference proteome</keyword>
<evidence type="ECO:0000256" key="2">
    <source>
        <dbReference type="ARBA" id="ARBA00022670"/>
    </source>
</evidence>
<evidence type="ECO:0000313" key="6">
    <source>
        <dbReference type="Proteomes" id="UP000008922"/>
    </source>
</evidence>
<dbReference type="eggNOG" id="COG4242">
    <property type="taxonomic scope" value="Bacteria"/>
</dbReference>
<dbReference type="AlphaFoldDB" id="E8MZN1"/>
<dbReference type="RefSeq" id="WP_013560934.1">
    <property type="nucleotide sequence ID" value="NC_014960.1"/>
</dbReference>
<dbReference type="Gene3D" id="3.40.50.880">
    <property type="match status" value="1"/>
</dbReference>
<dbReference type="InterPro" id="IPR005320">
    <property type="entry name" value="Peptidase_S51"/>
</dbReference>
<reference evidence="5 6" key="1">
    <citation type="submission" date="2010-12" db="EMBL/GenBank/DDBJ databases">
        <title>Whole genome sequence of Anaerolinea thermophila UNI-1.</title>
        <authorList>
            <person name="Narita-Yamada S."/>
            <person name="Kishi E."/>
            <person name="Watanabe Y."/>
            <person name="Takasaki K."/>
            <person name="Ankai A."/>
            <person name="Oguchi A."/>
            <person name="Fukui S."/>
            <person name="Takahashi M."/>
            <person name="Yashiro I."/>
            <person name="Hosoyama A."/>
            <person name="Sekiguchi Y."/>
            <person name="Hanada S."/>
            <person name="Fujita N."/>
        </authorList>
    </citation>
    <scope>NUCLEOTIDE SEQUENCE [LARGE SCALE GENOMIC DNA]</scope>
    <source>
        <strain evidence="6">DSM 14523 / JCM 11388 / NBRC 100420 / UNI-1</strain>
    </source>
</reference>
<keyword evidence="3" id="KW-0378">Hydrolase</keyword>
<dbReference type="InterPro" id="IPR029062">
    <property type="entry name" value="Class_I_gatase-like"/>
</dbReference>
<evidence type="ECO:0008006" key="7">
    <source>
        <dbReference type="Google" id="ProtNLM"/>
    </source>
</evidence>
<dbReference type="FunCoup" id="E8MZN1">
    <property type="interactions" value="9"/>
</dbReference>
<sequence>MRQHLALLLNLWFTEYMLDLKANLPGKGILALVGAGEYLPEMEVVDTYLLHLLTEPVRVVCLPTAAGSEGQKRVQYWMDKGVEHFQRMGVKQVQALPLTHRNHAFHAPFVEQLQQANFVYLSGGKPAYLYQTLVNTPAWDAIQGVLQKGGVVAGCSAGAMIFGERVLASPAGTGTFQGFGFVQNACIIPHYDEIPRLMLESAAALLHRWLFVGIEGFTALIFTPQGRCVRGKGKVELRFAGERLPRFEQDGFW</sequence>
<dbReference type="PANTHER" id="PTHR36175:SF1">
    <property type="entry name" value="CYANOPHYCINASE"/>
    <property type="match status" value="1"/>
</dbReference>
<keyword evidence="4" id="KW-0720">Serine protease</keyword>
<accession>E8MZN1</accession>
<evidence type="ECO:0000256" key="4">
    <source>
        <dbReference type="ARBA" id="ARBA00022825"/>
    </source>
</evidence>
<dbReference type="GO" id="GO:0008236">
    <property type="term" value="F:serine-type peptidase activity"/>
    <property type="evidence" value="ECO:0007669"/>
    <property type="project" value="UniProtKB-KW"/>
</dbReference>
<dbReference type="HOGENOM" id="CLU_1096867_0_0_0"/>
<gene>
    <name evidence="5" type="ordered locus">ANT_25530</name>
</gene>
<evidence type="ECO:0000256" key="1">
    <source>
        <dbReference type="ARBA" id="ARBA00006534"/>
    </source>
</evidence>
<dbReference type="KEGG" id="atm:ANT_25530"/>
<dbReference type="InParanoid" id="E8MZN1"/>
<dbReference type="OrthoDB" id="151166at2"/>
<evidence type="ECO:0000313" key="5">
    <source>
        <dbReference type="EMBL" id="BAJ64579.1"/>
    </source>
</evidence>
<organism evidence="5 6">
    <name type="scientific">Anaerolinea thermophila (strain DSM 14523 / JCM 11388 / NBRC 100420 / UNI-1)</name>
    <dbReference type="NCBI Taxonomy" id="926569"/>
    <lineage>
        <taxon>Bacteria</taxon>
        <taxon>Bacillati</taxon>
        <taxon>Chloroflexota</taxon>
        <taxon>Anaerolineae</taxon>
        <taxon>Anaerolineales</taxon>
        <taxon>Anaerolineaceae</taxon>
        <taxon>Anaerolinea</taxon>
    </lineage>
</organism>
<dbReference type="PANTHER" id="PTHR36175">
    <property type="entry name" value="CYANOPHYCINASE"/>
    <property type="match status" value="1"/>
</dbReference>
<protein>
    <recommendedName>
        <fullName evidence="7">Peptidase S51 family protein</fullName>
    </recommendedName>
</protein>
<dbReference type="EMBL" id="AP012029">
    <property type="protein sequence ID" value="BAJ64579.1"/>
    <property type="molecule type" value="Genomic_DNA"/>
</dbReference>
<dbReference type="Proteomes" id="UP000008922">
    <property type="component" value="Chromosome"/>
</dbReference>
<dbReference type="STRING" id="926569.ANT_25530"/>
<proteinExistence type="inferred from homology"/>
<dbReference type="SUPFAM" id="SSF52317">
    <property type="entry name" value="Class I glutamine amidotransferase-like"/>
    <property type="match status" value="1"/>
</dbReference>
<keyword evidence="2" id="KW-0645">Protease</keyword>
<dbReference type="GO" id="GO:0006508">
    <property type="term" value="P:proteolysis"/>
    <property type="evidence" value="ECO:0007669"/>
    <property type="project" value="UniProtKB-KW"/>
</dbReference>
<evidence type="ECO:0000256" key="3">
    <source>
        <dbReference type="ARBA" id="ARBA00022801"/>
    </source>
</evidence>